<feature type="region of interest" description="Disordered" evidence="1">
    <location>
        <begin position="30"/>
        <end position="113"/>
    </location>
</feature>
<protein>
    <submittedName>
        <fullName evidence="2">Uncharacterized protein</fullName>
    </submittedName>
</protein>
<evidence type="ECO:0000313" key="2">
    <source>
        <dbReference type="EMBL" id="MED6213307.1"/>
    </source>
</evidence>
<gene>
    <name evidence="2" type="ORF">PIB30_091900</name>
</gene>
<name>A0ABU6YU96_9FABA</name>
<evidence type="ECO:0000256" key="1">
    <source>
        <dbReference type="SAM" id="MobiDB-lite"/>
    </source>
</evidence>
<keyword evidence="3" id="KW-1185">Reference proteome</keyword>
<evidence type="ECO:0000313" key="3">
    <source>
        <dbReference type="Proteomes" id="UP001341840"/>
    </source>
</evidence>
<sequence length="113" mass="12183">MVDGYVEDGILDFESSVVGCMCKVDETELATSEGDSNDVEDQTIEDFEKTDKPTTTVRRCVDHEPSSSTSPPVDPGDVQVDNDGVDLHGDPTPQPKVPDAEVPPDIEEPPVEP</sequence>
<dbReference type="EMBL" id="JASCZI010243518">
    <property type="protein sequence ID" value="MED6213307.1"/>
    <property type="molecule type" value="Genomic_DNA"/>
</dbReference>
<dbReference type="Proteomes" id="UP001341840">
    <property type="component" value="Unassembled WGS sequence"/>
</dbReference>
<feature type="compositionally biased region" description="Acidic residues" evidence="1">
    <location>
        <begin position="35"/>
        <end position="45"/>
    </location>
</feature>
<proteinExistence type="predicted"/>
<accession>A0ABU6YU96</accession>
<comment type="caution">
    <text evidence="2">The sequence shown here is derived from an EMBL/GenBank/DDBJ whole genome shotgun (WGS) entry which is preliminary data.</text>
</comment>
<reference evidence="2 3" key="1">
    <citation type="journal article" date="2023" name="Plants (Basel)">
        <title>Bridging the Gap: Combining Genomics and Transcriptomics Approaches to Understand Stylosanthes scabra, an Orphan Legume from the Brazilian Caatinga.</title>
        <authorList>
            <person name="Ferreira-Neto J.R.C."/>
            <person name="da Silva M.D."/>
            <person name="Binneck E."/>
            <person name="de Melo N.F."/>
            <person name="da Silva R.H."/>
            <person name="de Melo A.L.T.M."/>
            <person name="Pandolfi V."/>
            <person name="Bustamante F.O."/>
            <person name="Brasileiro-Vidal A.C."/>
            <person name="Benko-Iseppon A.M."/>
        </authorList>
    </citation>
    <scope>NUCLEOTIDE SEQUENCE [LARGE SCALE GENOMIC DNA]</scope>
    <source>
        <tissue evidence="2">Leaves</tissue>
    </source>
</reference>
<organism evidence="2 3">
    <name type="scientific">Stylosanthes scabra</name>
    <dbReference type="NCBI Taxonomy" id="79078"/>
    <lineage>
        <taxon>Eukaryota</taxon>
        <taxon>Viridiplantae</taxon>
        <taxon>Streptophyta</taxon>
        <taxon>Embryophyta</taxon>
        <taxon>Tracheophyta</taxon>
        <taxon>Spermatophyta</taxon>
        <taxon>Magnoliopsida</taxon>
        <taxon>eudicotyledons</taxon>
        <taxon>Gunneridae</taxon>
        <taxon>Pentapetalae</taxon>
        <taxon>rosids</taxon>
        <taxon>fabids</taxon>
        <taxon>Fabales</taxon>
        <taxon>Fabaceae</taxon>
        <taxon>Papilionoideae</taxon>
        <taxon>50 kb inversion clade</taxon>
        <taxon>dalbergioids sensu lato</taxon>
        <taxon>Dalbergieae</taxon>
        <taxon>Pterocarpus clade</taxon>
        <taxon>Stylosanthes</taxon>
    </lineage>
</organism>
<feature type="compositionally biased region" description="Acidic residues" evidence="1">
    <location>
        <begin position="102"/>
        <end position="113"/>
    </location>
</feature>